<proteinExistence type="predicted"/>
<evidence type="ECO:0008006" key="3">
    <source>
        <dbReference type="Google" id="ProtNLM"/>
    </source>
</evidence>
<organism evidence="1 2">
    <name type="scientific">Larsenimonas suaedae</name>
    <dbReference type="NCBI Taxonomy" id="1851019"/>
    <lineage>
        <taxon>Bacteria</taxon>
        <taxon>Pseudomonadati</taxon>
        <taxon>Pseudomonadota</taxon>
        <taxon>Gammaproteobacteria</taxon>
        <taxon>Oceanospirillales</taxon>
        <taxon>Halomonadaceae</taxon>
        <taxon>Larsenimonas</taxon>
    </lineage>
</organism>
<sequence length="137" mass="14952">MRPLDNDAFLETLIDFAEGGSDVDITLHVNGALISGQLISQKHYFELGLATLPETLNLPQKHEPVSDISELSQAVHEGQDITNDVIEDGEFAYLCLHLKNAMMTTGPNQQIKLGGERGLWRGRVSAVDGFALGLVDH</sequence>
<accession>A0ABU1GXK7</accession>
<comment type="caution">
    <text evidence="1">The sequence shown here is derived from an EMBL/GenBank/DDBJ whole genome shotgun (WGS) entry which is preliminary data.</text>
</comment>
<evidence type="ECO:0000313" key="1">
    <source>
        <dbReference type="EMBL" id="MDR5896783.1"/>
    </source>
</evidence>
<reference evidence="1 2" key="1">
    <citation type="submission" date="2023-04" db="EMBL/GenBank/DDBJ databases">
        <title>A long-awaited taxogenomic arrangement of the family Halomonadaceae.</title>
        <authorList>
            <person name="De La Haba R."/>
            <person name="Chuvochina M."/>
            <person name="Wittouck S."/>
            <person name="Arahal D.R."/>
            <person name="Sanchez-Porro C."/>
            <person name="Hugenholtz P."/>
            <person name="Ventosa A."/>
        </authorList>
    </citation>
    <scope>NUCLEOTIDE SEQUENCE [LARGE SCALE GENOMIC DNA]</scope>
    <source>
        <strain evidence="1 2">DSM 22428</strain>
    </source>
</reference>
<dbReference type="EMBL" id="JARWAO010000006">
    <property type="protein sequence ID" value="MDR5896783.1"/>
    <property type="molecule type" value="Genomic_DNA"/>
</dbReference>
<protein>
    <recommendedName>
        <fullName evidence="3">Gas vesicle protein</fullName>
    </recommendedName>
</protein>
<dbReference type="Proteomes" id="UP001269375">
    <property type="component" value="Unassembled WGS sequence"/>
</dbReference>
<keyword evidence="2" id="KW-1185">Reference proteome</keyword>
<gene>
    <name evidence="1" type="ORF">QC825_11925</name>
</gene>
<evidence type="ECO:0000313" key="2">
    <source>
        <dbReference type="Proteomes" id="UP001269375"/>
    </source>
</evidence>
<name>A0ABU1GXK7_9GAMM</name>
<dbReference type="RefSeq" id="WP_251590272.1">
    <property type="nucleotide sequence ID" value="NZ_JAMLJI010000001.1"/>
</dbReference>